<protein>
    <submittedName>
        <fullName evidence="1">Uncharacterized protein</fullName>
    </submittedName>
</protein>
<name>A0A182J4T5_ANOAO</name>
<evidence type="ECO:0000313" key="1">
    <source>
        <dbReference type="EnsemblMetazoa" id="AATE011357-PA.1"/>
    </source>
</evidence>
<sequence>MIGVIQLVPAAHQHCHQPPPCLSTLLPSAAAQVYQNGTGLESESGVANGGFGPLGRRFKVAVRFGRVPKREKARILAAMQQSTQNRGNQRALASELDDQPRLLASVLQAHVETCEFTREKVSAMRQRARDCPNYSMPTLTIERTRRKSFLN</sequence>
<organism evidence="1">
    <name type="scientific">Anopheles atroparvus</name>
    <name type="common">European mosquito</name>
    <dbReference type="NCBI Taxonomy" id="41427"/>
    <lineage>
        <taxon>Eukaryota</taxon>
        <taxon>Metazoa</taxon>
        <taxon>Ecdysozoa</taxon>
        <taxon>Arthropoda</taxon>
        <taxon>Hexapoda</taxon>
        <taxon>Insecta</taxon>
        <taxon>Pterygota</taxon>
        <taxon>Neoptera</taxon>
        <taxon>Endopterygota</taxon>
        <taxon>Diptera</taxon>
        <taxon>Nematocera</taxon>
        <taxon>Culicoidea</taxon>
        <taxon>Culicidae</taxon>
        <taxon>Anophelinae</taxon>
        <taxon>Anopheles</taxon>
    </lineage>
</organism>
<dbReference type="AlphaFoldDB" id="A0A182J4T5"/>
<proteinExistence type="predicted"/>
<dbReference type="STRING" id="41427.A0A182J4T5"/>
<accession>A0A182J4T5</accession>
<dbReference type="VEuPathDB" id="VectorBase:AATE011357"/>
<dbReference type="EnsemblMetazoa" id="AATE011357-RA">
    <property type="protein sequence ID" value="AATE011357-PA.1"/>
    <property type="gene ID" value="AATE011357"/>
</dbReference>
<reference evidence="1" key="1">
    <citation type="submission" date="2022-08" db="UniProtKB">
        <authorList>
            <consortium name="EnsemblMetazoa"/>
        </authorList>
    </citation>
    <scope>IDENTIFICATION</scope>
    <source>
        <strain evidence="1">EBRO</strain>
    </source>
</reference>